<dbReference type="RefSeq" id="WP_377551380.1">
    <property type="nucleotide sequence ID" value="NZ_JBHSBN010000027.1"/>
</dbReference>
<reference evidence="2" key="1">
    <citation type="journal article" date="2019" name="Int. J. Syst. Evol. Microbiol.">
        <title>The Global Catalogue of Microorganisms (GCM) 10K type strain sequencing project: providing services to taxonomists for standard genome sequencing and annotation.</title>
        <authorList>
            <consortium name="The Broad Institute Genomics Platform"/>
            <consortium name="The Broad Institute Genome Sequencing Center for Infectious Disease"/>
            <person name="Wu L."/>
            <person name="Ma J."/>
        </authorList>
    </citation>
    <scope>NUCLEOTIDE SEQUENCE [LARGE SCALE GENOMIC DNA]</scope>
    <source>
        <strain evidence="2">2902at01</strain>
    </source>
</reference>
<sequence length="61" mass="6534">MGRFTRVSAAAPRVVWILAAGRFVNAAGSFIGFFLFLYLTSGTILAPPVGAFVYDVAPRLL</sequence>
<organism evidence="1 2">
    <name type="scientific">Micromonospora zhanjiangensis</name>
    <dbReference type="NCBI Taxonomy" id="1522057"/>
    <lineage>
        <taxon>Bacteria</taxon>
        <taxon>Bacillati</taxon>
        <taxon>Actinomycetota</taxon>
        <taxon>Actinomycetes</taxon>
        <taxon>Micromonosporales</taxon>
        <taxon>Micromonosporaceae</taxon>
        <taxon>Micromonospora</taxon>
    </lineage>
</organism>
<accession>A0ABV8KV12</accession>
<protein>
    <recommendedName>
        <fullName evidence="3">MFS transporter</fullName>
    </recommendedName>
</protein>
<name>A0ABV8KV12_9ACTN</name>
<gene>
    <name evidence="1" type="ORF">ACFOX0_27600</name>
</gene>
<dbReference type="Proteomes" id="UP001595868">
    <property type="component" value="Unassembled WGS sequence"/>
</dbReference>
<dbReference type="EMBL" id="JBHSBN010000027">
    <property type="protein sequence ID" value="MFC4109685.1"/>
    <property type="molecule type" value="Genomic_DNA"/>
</dbReference>
<evidence type="ECO:0008006" key="3">
    <source>
        <dbReference type="Google" id="ProtNLM"/>
    </source>
</evidence>
<proteinExistence type="predicted"/>
<keyword evidence="2" id="KW-1185">Reference proteome</keyword>
<evidence type="ECO:0000313" key="1">
    <source>
        <dbReference type="EMBL" id="MFC4109685.1"/>
    </source>
</evidence>
<comment type="caution">
    <text evidence="1">The sequence shown here is derived from an EMBL/GenBank/DDBJ whole genome shotgun (WGS) entry which is preliminary data.</text>
</comment>
<evidence type="ECO:0000313" key="2">
    <source>
        <dbReference type="Proteomes" id="UP001595868"/>
    </source>
</evidence>